<dbReference type="EMBL" id="CP071446">
    <property type="protein sequence ID" value="QTA38742.1"/>
    <property type="molecule type" value="Genomic_DNA"/>
</dbReference>
<dbReference type="Proteomes" id="UP000671862">
    <property type="component" value="Chromosome"/>
</dbReference>
<dbReference type="SUPFAM" id="SSF46785">
    <property type="entry name" value="Winged helix' DNA-binding domain"/>
    <property type="match status" value="1"/>
</dbReference>
<dbReference type="InterPro" id="IPR036388">
    <property type="entry name" value="WH-like_DNA-bd_sf"/>
</dbReference>
<proteinExistence type="predicted"/>
<keyword evidence="2" id="KW-1185">Reference proteome</keyword>
<evidence type="ECO:0000313" key="2">
    <source>
        <dbReference type="Proteomes" id="UP000671862"/>
    </source>
</evidence>
<reference evidence="1 2" key="1">
    <citation type="submission" date="2021-03" db="EMBL/GenBank/DDBJ databases">
        <title>Thermosipho ferrireducens sp.nov., an anaerobic thermophilic iron-reducing bacterium isolated from a deep-sea hydrothermal sulfide deposits.</title>
        <authorList>
            <person name="Zeng X."/>
            <person name="Chen Y."/>
            <person name="Shao Z."/>
        </authorList>
    </citation>
    <scope>NUCLEOTIDE SEQUENCE [LARGE SCALE GENOMIC DNA]</scope>
    <source>
        <strain evidence="1 2">JL129W03</strain>
    </source>
</reference>
<dbReference type="RefSeq" id="WP_207567459.1">
    <property type="nucleotide sequence ID" value="NZ_CP071446.1"/>
</dbReference>
<name>A0ABX7S822_9BACT</name>
<dbReference type="InterPro" id="IPR036390">
    <property type="entry name" value="WH_DNA-bd_sf"/>
</dbReference>
<dbReference type="Gene3D" id="1.10.10.10">
    <property type="entry name" value="Winged helix-like DNA-binding domain superfamily/Winged helix DNA-binding domain"/>
    <property type="match status" value="1"/>
</dbReference>
<evidence type="ECO:0000313" key="1">
    <source>
        <dbReference type="EMBL" id="QTA38742.1"/>
    </source>
</evidence>
<gene>
    <name evidence="1" type="ORF">JYK00_04330</name>
</gene>
<sequence>MNELLKIIASPQLFEVLYFLKNNPNQNPSTIARKLGFHTFTVQRYLEVLEKFGIVSSKIEKKIGRPSKKYTYVGGTITIDINDILKIFELKSKKFRMKTEDLKYSYNLKKEIINGVIYRGKKIEFSESEGKILFLIPPSDSSGISAKEIFERIKMSEFDILCIIKKLIDLDLIEVID</sequence>
<accession>A0ABX7S822</accession>
<protein>
    <submittedName>
        <fullName evidence="1">Transcriptional regulator</fullName>
    </submittedName>
</protein>
<organism evidence="1 2">
    <name type="scientific">Thermosipho ferrireducens</name>
    <dbReference type="NCBI Taxonomy" id="2571116"/>
    <lineage>
        <taxon>Bacteria</taxon>
        <taxon>Thermotogati</taxon>
        <taxon>Thermotogota</taxon>
        <taxon>Thermotogae</taxon>
        <taxon>Thermotogales</taxon>
        <taxon>Fervidobacteriaceae</taxon>
        <taxon>Thermosipho</taxon>
    </lineage>
</organism>